<feature type="region of interest" description="Disordered" evidence="1">
    <location>
        <begin position="24"/>
        <end position="80"/>
    </location>
</feature>
<reference evidence="2 3" key="1">
    <citation type="submission" date="2019-08" db="EMBL/GenBank/DDBJ databases">
        <title>Genome sequence of Gelidibacter salicanalis IC162T.</title>
        <authorList>
            <person name="Bowman J.P."/>
        </authorList>
    </citation>
    <scope>NUCLEOTIDE SEQUENCE [LARGE SCALE GENOMIC DNA]</scope>
    <source>
        <strain evidence="2 3">IC162</strain>
    </source>
</reference>
<feature type="compositionally biased region" description="Basic and acidic residues" evidence="1">
    <location>
        <begin position="56"/>
        <end position="80"/>
    </location>
</feature>
<dbReference type="EMBL" id="VORX01000007">
    <property type="protein sequence ID" value="TXE06481.1"/>
    <property type="molecule type" value="Genomic_DNA"/>
</dbReference>
<keyword evidence="3" id="KW-1185">Reference proteome</keyword>
<evidence type="ECO:0000313" key="2">
    <source>
        <dbReference type="EMBL" id="TXE06481.1"/>
    </source>
</evidence>
<dbReference type="OrthoDB" id="1452576at2"/>
<protein>
    <submittedName>
        <fullName evidence="2">Uncharacterized protein</fullName>
    </submittedName>
</protein>
<organism evidence="2 3">
    <name type="scientific">Gelidibacter salicanalis</name>
    <dbReference type="NCBI Taxonomy" id="291193"/>
    <lineage>
        <taxon>Bacteria</taxon>
        <taxon>Pseudomonadati</taxon>
        <taxon>Bacteroidota</taxon>
        <taxon>Flavobacteriia</taxon>
        <taxon>Flavobacteriales</taxon>
        <taxon>Flavobacteriaceae</taxon>
        <taxon>Gelidibacter</taxon>
    </lineage>
</organism>
<gene>
    <name evidence="2" type="ORF">ES711_13270</name>
</gene>
<sequence length="80" mass="9364">MKTVTKYLMALMVITAISFTGCRETKKEETKDDHGHEHNEDGTHMNEEKVEQEEFQVEKDSMEIKEETHTHDNGEAHHDH</sequence>
<dbReference type="RefSeq" id="WP_146893792.1">
    <property type="nucleotide sequence ID" value="NZ_VORX01000007.1"/>
</dbReference>
<feature type="compositionally biased region" description="Basic and acidic residues" evidence="1">
    <location>
        <begin position="24"/>
        <end position="49"/>
    </location>
</feature>
<accession>A0A5C7ADE6</accession>
<dbReference type="Proteomes" id="UP000321734">
    <property type="component" value="Unassembled WGS sequence"/>
</dbReference>
<proteinExistence type="predicted"/>
<dbReference type="AlphaFoldDB" id="A0A5C7ADE6"/>
<evidence type="ECO:0000313" key="3">
    <source>
        <dbReference type="Proteomes" id="UP000321734"/>
    </source>
</evidence>
<name>A0A5C7ADE6_9FLAO</name>
<comment type="caution">
    <text evidence="2">The sequence shown here is derived from an EMBL/GenBank/DDBJ whole genome shotgun (WGS) entry which is preliminary data.</text>
</comment>
<dbReference type="PROSITE" id="PS51257">
    <property type="entry name" value="PROKAR_LIPOPROTEIN"/>
    <property type="match status" value="1"/>
</dbReference>
<evidence type="ECO:0000256" key="1">
    <source>
        <dbReference type="SAM" id="MobiDB-lite"/>
    </source>
</evidence>